<comment type="caution">
    <text evidence="3">The sequence shown here is derived from an EMBL/GenBank/DDBJ whole genome shotgun (WGS) entry which is preliminary data.</text>
</comment>
<dbReference type="AlphaFoldDB" id="A0A844Z0L3"/>
<sequence length="274" mass="29389">MSQTDPFDPALKALLDADRAPSLSGGFADRVLAATEGRAPALPPLRRAPASRWRSARRVALGLGAGLLLSSAAAATGMLQQVGIVLPQPVQKIVDDVAQKVTGRAPVAAPAAAPPPATPTLPPVVEGPIDTPEELDTVFSRADARRPERVAQRRAVVDQRIDAELDRRRAAGLPVPTAQQEAALRQRLADARARSEAEGEERREALREELRQTLAEGQPLTRETLRQAREEAGLAPAQRLSPEQRSALRQRLAERRGLALQPAPTQTPETEIAP</sequence>
<evidence type="ECO:0000313" key="3">
    <source>
        <dbReference type="EMBL" id="MXO72521.1"/>
    </source>
</evidence>
<name>A0A844Z0L3_9SPHN</name>
<dbReference type="OrthoDB" id="7391801at2"/>
<evidence type="ECO:0000313" key="4">
    <source>
        <dbReference type="Proteomes" id="UP000466966"/>
    </source>
</evidence>
<evidence type="ECO:0000256" key="1">
    <source>
        <dbReference type="SAM" id="Coils"/>
    </source>
</evidence>
<keyword evidence="4" id="KW-1185">Reference proteome</keyword>
<proteinExistence type="predicted"/>
<dbReference type="Proteomes" id="UP000466966">
    <property type="component" value="Unassembled WGS sequence"/>
</dbReference>
<evidence type="ECO:0000256" key="2">
    <source>
        <dbReference type="SAM" id="MobiDB-lite"/>
    </source>
</evidence>
<dbReference type="RefSeq" id="WP_160772454.1">
    <property type="nucleotide sequence ID" value="NZ_WTYV01000005.1"/>
</dbReference>
<feature type="region of interest" description="Disordered" evidence="2">
    <location>
        <begin position="230"/>
        <end position="274"/>
    </location>
</feature>
<feature type="compositionally biased region" description="Polar residues" evidence="2">
    <location>
        <begin position="263"/>
        <end position="274"/>
    </location>
</feature>
<accession>A0A844Z0L3</accession>
<protein>
    <submittedName>
        <fullName evidence="3">Uncharacterized protein</fullName>
    </submittedName>
</protein>
<gene>
    <name evidence="3" type="ORF">GRI99_12880</name>
</gene>
<feature type="coiled-coil region" evidence="1">
    <location>
        <begin position="188"/>
        <end position="216"/>
    </location>
</feature>
<keyword evidence="1" id="KW-0175">Coiled coil</keyword>
<organism evidence="3 4">
    <name type="scientific">Alteraurantiacibacter buctensis</name>
    <dbReference type="NCBI Taxonomy" id="1503981"/>
    <lineage>
        <taxon>Bacteria</taxon>
        <taxon>Pseudomonadati</taxon>
        <taxon>Pseudomonadota</taxon>
        <taxon>Alphaproteobacteria</taxon>
        <taxon>Sphingomonadales</taxon>
        <taxon>Erythrobacteraceae</taxon>
        <taxon>Alteraurantiacibacter</taxon>
    </lineage>
</organism>
<dbReference type="EMBL" id="WTYV01000005">
    <property type="protein sequence ID" value="MXO72521.1"/>
    <property type="molecule type" value="Genomic_DNA"/>
</dbReference>
<reference evidence="3 4" key="1">
    <citation type="submission" date="2019-12" db="EMBL/GenBank/DDBJ databases">
        <title>Genomic-based taxomic classification of the family Erythrobacteraceae.</title>
        <authorList>
            <person name="Xu L."/>
        </authorList>
    </citation>
    <scope>NUCLEOTIDE SEQUENCE [LARGE SCALE GENOMIC DNA]</scope>
    <source>
        <strain evidence="3 4">M0322</strain>
    </source>
</reference>